<evidence type="ECO:0000259" key="3">
    <source>
        <dbReference type="Pfam" id="PF00685"/>
    </source>
</evidence>
<reference evidence="4" key="1">
    <citation type="submission" date="2018-06" db="EMBL/GenBank/DDBJ databases">
        <authorList>
            <person name="Zhirakovskaya E."/>
        </authorList>
    </citation>
    <scope>NUCLEOTIDE SEQUENCE</scope>
</reference>
<dbReference type="AlphaFoldDB" id="A0A3B1E8P3"/>
<dbReference type="InterPro" id="IPR027417">
    <property type="entry name" value="P-loop_NTPase"/>
</dbReference>
<dbReference type="InterPro" id="IPR000863">
    <property type="entry name" value="Sulfotransferase_dom"/>
</dbReference>
<dbReference type="Pfam" id="PF00685">
    <property type="entry name" value="Sulfotransfer_1"/>
    <property type="match status" value="1"/>
</dbReference>
<evidence type="ECO:0000256" key="2">
    <source>
        <dbReference type="ARBA" id="ARBA00022679"/>
    </source>
</evidence>
<feature type="non-terminal residue" evidence="4">
    <location>
        <position position="1"/>
    </location>
</feature>
<dbReference type="EMBL" id="UOGK01000586">
    <property type="protein sequence ID" value="VAX41747.1"/>
    <property type="molecule type" value="Genomic_DNA"/>
</dbReference>
<dbReference type="Gene3D" id="3.40.50.300">
    <property type="entry name" value="P-loop containing nucleotide triphosphate hydrolases"/>
    <property type="match status" value="1"/>
</dbReference>
<feature type="domain" description="Sulfotransferase" evidence="3">
    <location>
        <begin position="1"/>
        <end position="234"/>
    </location>
</feature>
<evidence type="ECO:0000256" key="1">
    <source>
        <dbReference type="ARBA" id="ARBA00005771"/>
    </source>
</evidence>
<gene>
    <name evidence="4" type="ORF">MNBD_PLANCTO03-2269</name>
</gene>
<dbReference type="SUPFAM" id="SSF52540">
    <property type="entry name" value="P-loop containing nucleoside triphosphate hydrolases"/>
    <property type="match status" value="1"/>
</dbReference>
<protein>
    <recommendedName>
        <fullName evidence="3">Sulfotransferase domain-containing protein</fullName>
    </recommendedName>
</protein>
<dbReference type="GO" id="GO:0008146">
    <property type="term" value="F:sulfotransferase activity"/>
    <property type="evidence" value="ECO:0007669"/>
    <property type="project" value="InterPro"/>
</dbReference>
<proteinExistence type="inferred from homology"/>
<sequence length="247" mass="28393">LFVAGLPKSGTTWVEKMLSSFPGFHEMLIPEVAAHELATGGSHDFELPADMFSRFKDMLVLTKMHCHGSVHNAEVLQRAGVRYVVLFRDLRDVAVSNYFYVCNTPWHPEYPHYHGKSVQEGLIAFAERTLPGYVAWVRSWHDNRDPERSLVFRYEDLLGDDLGCLRQMAALFELPGDEEELRQIAERNSFKAMSGGRERGQESGSSFVRKGQAGDWKNHFTPEITEAYRRVFGDFLIEFGYERSHNW</sequence>
<dbReference type="PANTHER" id="PTHR11783">
    <property type="entry name" value="SULFOTRANSFERASE SULT"/>
    <property type="match status" value="1"/>
</dbReference>
<evidence type="ECO:0000313" key="4">
    <source>
        <dbReference type="EMBL" id="VAX41747.1"/>
    </source>
</evidence>
<organism evidence="4">
    <name type="scientific">hydrothermal vent metagenome</name>
    <dbReference type="NCBI Taxonomy" id="652676"/>
    <lineage>
        <taxon>unclassified sequences</taxon>
        <taxon>metagenomes</taxon>
        <taxon>ecological metagenomes</taxon>
    </lineage>
</organism>
<accession>A0A3B1E8P3</accession>
<comment type="similarity">
    <text evidence="1">Belongs to the sulfotransferase 1 family.</text>
</comment>
<keyword evidence="2" id="KW-0808">Transferase</keyword>
<name>A0A3B1E8P3_9ZZZZ</name>